<dbReference type="Proteomes" id="UP000325451">
    <property type="component" value="Chromosome"/>
</dbReference>
<evidence type="ECO:0000313" key="1">
    <source>
        <dbReference type="EMBL" id="CAE6946848.1"/>
    </source>
</evidence>
<keyword evidence="2" id="KW-1185">Reference proteome</keyword>
<evidence type="ECO:0000313" key="2">
    <source>
        <dbReference type="Proteomes" id="UP000325451"/>
    </source>
</evidence>
<accession>A0A8S2BIE8</accession>
<gene>
    <name evidence="1" type="ORF">PMYSY11_3998</name>
</gene>
<dbReference type="KEGG" id="pmao:PMYSY11_3998"/>
<protein>
    <submittedName>
        <fullName evidence="1">Uncharacterized protein</fullName>
    </submittedName>
</protein>
<dbReference type="AlphaFoldDB" id="A0A8S2BIE8"/>
<organism evidence="1 2">
    <name type="scientific">Pseudomonas marincola</name>
    <dbReference type="NCBI Taxonomy" id="437900"/>
    <lineage>
        <taxon>Bacteria</taxon>
        <taxon>Pseudomonadati</taxon>
        <taxon>Pseudomonadota</taxon>
        <taxon>Gammaproteobacteria</taxon>
        <taxon>Pseudomonadales</taxon>
        <taxon>Pseudomonadaceae</taxon>
        <taxon>Pseudomonas</taxon>
    </lineage>
</organism>
<sequence length="150" mass="16062">MGPVCVEQAAQPADILRLDSSMQRIGASHASAQLAVFTRAPVVTGTCGIGFIVFGLTDYAQAHPADGFAPRLRDGRITLLAMRQALPCVQLAAGTLNRIVDAAVDLLLYRTITCPTTGHDRLLSCLPTRDRYARSAQKIQDLPCVGRSTL</sequence>
<name>A0A8S2BIE8_9PSED</name>
<reference evidence="1" key="1">
    <citation type="submission" date="2021-02" db="EMBL/GenBank/DDBJ databases">
        <authorList>
            <consortium name="Genoscope - CEA"/>
            <person name="William W."/>
        </authorList>
    </citation>
    <scope>NUCLEOTIDE SEQUENCE</scope>
    <source>
        <strain evidence="1">YSy11</strain>
    </source>
</reference>
<dbReference type="EMBL" id="LR215729">
    <property type="protein sequence ID" value="CAE6946848.1"/>
    <property type="molecule type" value="Genomic_DNA"/>
</dbReference>
<proteinExistence type="predicted"/>